<sequence>MSEIDRLLKLLHKIYTDGYVQGRQDGIEGMFIEPQVILDNYFKDEEVYIQLFKLDVLKEADTMKSAASMH</sequence>
<protein>
    <submittedName>
        <fullName evidence="1">Uncharacterized protein</fullName>
    </submittedName>
</protein>
<gene>
    <name evidence="1" type="ORF">SAMN04488051_10367</name>
</gene>
<dbReference type="EMBL" id="FNRM01000003">
    <property type="protein sequence ID" value="SEA40465.1"/>
    <property type="molecule type" value="Genomic_DNA"/>
</dbReference>
<keyword evidence="2" id="KW-1185">Reference proteome</keyword>
<proteinExistence type="predicted"/>
<reference evidence="1 2" key="1">
    <citation type="submission" date="2016-10" db="EMBL/GenBank/DDBJ databases">
        <authorList>
            <person name="de Groot N.N."/>
        </authorList>
    </citation>
    <scope>NUCLEOTIDE SEQUENCE [LARGE SCALE GENOMIC DNA]</scope>
    <source>
        <strain evidence="1 2">CGMCC 1.3430</strain>
    </source>
</reference>
<name>A0A1H4AX77_ALKAM</name>
<organism evidence="1 2">
    <name type="scientific">Alkalimonas amylolytica</name>
    <dbReference type="NCBI Taxonomy" id="152573"/>
    <lineage>
        <taxon>Bacteria</taxon>
        <taxon>Pseudomonadati</taxon>
        <taxon>Pseudomonadota</taxon>
        <taxon>Gammaproteobacteria</taxon>
        <taxon>Alkalimonas</taxon>
    </lineage>
</organism>
<evidence type="ECO:0000313" key="2">
    <source>
        <dbReference type="Proteomes" id="UP000198773"/>
    </source>
</evidence>
<dbReference type="STRING" id="152573.SAMN04488051_10367"/>
<accession>A0A1H4AX77</accession>
<dbReference type="Proteomes" id="UP000198773">
    <property type="component" value="Unassembled WGS sequence"/>
</dbReference>
<dbReference type="OrthoDB" id="7066692at2"/>
<evidence type="ECO:0000313" key="1">
    <source>
        <dbReference type="EMBL" id="SEA40465.1"/>
    </source>
</evidence>
<dbReference type="RefSeq" id="WP_091341220.1">
    <property type="nucleotide sequence ID" value="NZ_FNRM01000003.1"/>
</dbReference>
<dbReference type="AlphaFoldDB" id="A0A1H4AX77"/>